<dbReference type="AlphaFoldDB" id="A0A2X0MRR0"/>
<organism evidence="2 4">
    <name type="scientific">Microbotryum silenes-dioicae</name>
    <dbReference type="NCBI Taxonomy" id="796604"/>
    <lineage>
        <taxon>Eukaryota</taxon>
        <taxon>Fungi</taxon>
        <taxon>Dikarya</taxon>
        <taxon>Basidiomycota</taxon>
        <taxon>Pucciniomycotina</taxon>
        <taxon>Microbotryomycetes</taxon>
        <taxon>Microbotryales</taxon>
        <taxon>Microbotryaceae</taxon>
        <taxon>Microbotryum</taxon>
    </lineage>
</organism>
<evidence type="ECO:0000259" key="1">
    <source>
        <dbReference type="Pfam" id="PF07727"/>
    </source>
</evidence>
<accession>A0A2X0MRR0</accession>
<dbReference type="EMBL" id="FQNC01000099">
    <property type="protein sequence ID" value="SGZ30013.1"/>
    <property type="molecule type" value="Genomic_DNA"/>
</dbReference>
<proteinExistence type="predicted"/>
<dbReference type="InterPro" id="IPR013103">
    <property type="entry name" value="RVT_2"/>
</dbReference>
<name>A0A2X0MRR0_9BASI</name>
<keyword evidence="4" id="KW-1185">Reference proteome</keyword>
<feature type="domain" description="Reverse transcriptase Ty1/copia-type" evidence="1">
    <location>
        <begin position="3"/>
        <end position="83"/>
    </location>
</feature>
<evidence type="ECO:0000313" key="3">
    <source>
        <dbReference type="EMBL" id="SGZ30013.1"/>
    </source>
</evidence>
<dbReference type="EMBL" id="FQNC01000090">
    <property type="protein sequence ID" value="SGZ29049.1"/>
    <property type="molecule type" value="Genomic_DNA"/>
</dbReference>
<reference evidence="2 4" key="1">
    <citation type="submission" date="2016-11" db="EMBL/GenBank/DDBJ databases">
        <authorList>
            <person name="Jaros S."/>
            <person name="Januszkiewicz K."/>
            <person name="Wedrychowicz H."/>
        </authorList>
    </citation>
    <scope>NUCLEOTIDE SEQUENCE [LARGE SCALE GENOMIC DNA]</scope>
</reference>
<evidence type="ECO:0000313" key="4">
    <source>
        <dbReference type="Proteomes" id="UP000249464"/>
    </source>
</evidence>
<dbReference type="Pfam" id="PF07727">
    <property type="entry name" value="RVT_2"/>
    <property type="match status" value="1"/>
</dbReference>
<protein>
    <submittedName>
        <fullName evidence="3">BQ5605_C052g12591 protein</fullName>
    </submittedName>
    <submittedName>
        <fullName evidence="2">BQ5605_C059g12717 protein</fullName>
    </submittedName>
</protein>
<dbReference type="Proteomes" id="UP000249464">
    <property type="component" value="Unassembled WGS sequence"/>
</dbReference>
<gene>
    <name evidence="2" type="primary">BQ5605_C059g12717</name>
    <name evidence="3" type="synonym">BQ5605_C052g12591</name>
    <name evidence="3" type="ORF">BQ5605_C052G12591</name>
    <name evidence="2" type="ORF">BQ5605_C059G12717</name>
</gene>
<sequence>MTDDVYMRVPKGWTGVIKPGQCLKLIASMYGTKQAPRKWNRALDQLMVEKKWTKCSSDVCLYFKQVGSEYIIVAFYVNDGLFNCDAVYCIVQQSRYITDILARFGFASSKPKTTPMCCCRSVSSYVASIDDLL</sequence>
<evidence type="ECO:0000313" key="2">
    <source>
        <dbReference type="EMBL" id="SGZ29049.1"/>
    </source>
</evidence>